<evidence type="ECO:0000313" key="3">
    <source>
        <dbReference type="Proteomes" id="UP000008514"/>
    </source>
</evidence>
<evidence type="ECO:0000313" key="2">
    <source>
        <dbReference type="EMBL" id="AFU69003.1"/>
    </source>
</evidence>
<feature type="signal peptide" evidence="1">
    <location>
        <begin position="1"/>
        <end position="19"/>
    </location>
</feature>
<name>K4IGW2_PSYTT</name>
<dbReference type="Proteomes" id="UP000008514">
    <property type="component" value="Chromosome"/>
</dbReference>
<dbReference type="KEGG" id="ptq:P700755_002213"/>
<feature type="chain" id="PRO_5003877710" description="Nicotinic acid mononucleotide adenyltransferase" evidence="1">
    <location>
        <begin position="20"/>
        <end position="119"/>
    </location>
</feature>
<dbReference type="eggNOG" id="COG2849">
    <property type="taxonomic scope" value="Bacteria"/>
</dbReference>
<dbReference type="SUPFAM" id="SSF82185">
    <property type="entry name" value="Histone H3 K4-specific methyltransferase SET7/9 N-terminal domain"/>
    <property type="match status" value="1"/>
</dbReference>
<keyword evidence="3" id="KW-1185">Reference proteome</keyword>
<dbReference type="STRING" id="313595.P700755_002213"/>
<sequence>MKAFSTFVMVFLMSFTLFAQIDKDLVKTEKVGDLQKVTMFYESGELHQMGYIKNDKLHGEWESFDREGNNLAKANYKNGKKVGQWMFWNNGKLSIVDYDENKIVQVKTFVEEGTQVVSN</sequence>
<dbReference type="EMBL" id="CP003879">
    <property type="protein sequence ID" value="AFU69003.1"/>
    <property type="molecule type" value="Genomic_DNA"/>
</dbReference>
<protein>
    <recommendedName>
        <fullName evidence="4">Nicotinic acid mononucleotide adenyltransferase</fullName>
    </recommendedName>
</protein>
<dbReference type="RefSeq" id="WP_015024580.1">
    <property type="nucleotide sequence ID" value="NC_018721.1"/>
</dbReference>
<proteinExistence type="predicted"/>
<evidence type="ECO:0008006" key="4">
    <source>
        <dbReference type="Google" id="ProtNLM"/>
    </source>
</evidence>
<gene>
    <name evidence="2" type="ordered locus">P700755_002213</name>
</gene>
<dbReference type="HOGENOM" id="CLU_2069951_0_0_10"/>
<keyword evidence="1" id="KW-0732">Signal</keyword>
<dbReference type="AlphaFoldDB" id="K4IGW2"/>
<reference evidence="2" key="2">
    <citation type="submission" date="2012-09" db="EMBL/GenBank/DDBJ databases">
        <title>The complete sequence of Psychroflexus torquis an extreme psychrophile from sea-ice that is stimulated by light.</title>
        <authorList>
            <person name="Feng S."/>
            <person name="Powell S.M."/>
            <person name="Bowman J.P."/>
        </authorList>
    </citation>
    <scope>NUCLEOTIDE SEQUENCE [LARGE SCALE GENOMIC DNA]</scope>
    <source>
        <strain evidence="2">ATCC 700755</strain>
    </source>
</reference>
<organism evidence="2 3">
    <name type="scientific">Psychroflexus torquis (strain ATCC 700755 / CIP 106069 / ACAM 623)</name>
    <dbReference type="NCBI Taxonomy" id="313595"/>
    <lineage>
        <taxon>Bacteria</taxon>
        <taxon>Pseudomonadati</taxon>
        <taxon>Bacteroidota</taxon>
        <taxon>Flavobacteriia</taxon>
        <taxon>Flavobacteriales</taxon>
        <taxon>Flavobacteriaceae</taxon>
        <taxon>Psychroflexus</taxon>
    </lineage>
</organism>
<reference evidence="2" key="1">
    <citation type="submission" date="2006-03" db="EMBL/GenBank/DDBJ databases">
        <authorList>
            <person name="Bowman J."/>
            <person name="Ferriera S."/>
            <person name="Johnson J."/>
            <person name="Kravitz S."/>
            <person name="Halpern A."/>
            <person name="Remington K."/>
            <person name="Beeson K."/>
            <person name="Tran B."/>
            <person name="Rogers Y.-H."/>
            <person name="Friedman R."/>
            <person name="Venter J.C."/>
        </authorList>
    </citation>
    <scope>NUCLEOTIDE SEQUENCE [LARGE SCALE GENOMIC DNA]</scope>
    <source>
        <strain evidence="2">ATCC 700755</strain>
    </source>
</reference>
<accession>K4IGW2</accession>
<evidence type="ECO:0000256" key="1">
    <source>
        <dbReference type="SAM" id="SignalP"/>
    </source>
</evidence>
<dbReference type="OrthoDB" id="1467310at2"/>
<dbReference type="Gene3D" id="2.20.110.10">
    <property type="entry name" value="Histone H3 K4-specific methyltransferase SET7/9 N-terminal domain"/>
    <property type="match status" value="1"/>
</dbReference>